<dbReference type="PANTHER" id="PTHR47657:SF14">
    <property type="entry name" value="ZN(2)-C6 FUNGAL-TYPE DOMAIN-CONTAINING PROTEIN"/>
    <property type="match status" value="1"/>
</dbReference>
<evidence type="ECO:0000259" key="3">
    <source>
        <dbReference type="PROSITE" id="PS50048"/>
    </source>
</evidence>
<evidence type="ECO:0000256" key="1">
    <source>
        <dbReference type="ARBA" id="ARBA00023242"/>
    </source>
</evidence>
<dbReference type="Proteomes" id="UP000007115">
    <property type="component" value="Unassembled WGS sequence"/>
</dbReference>
<dbReference type="InterPro" id="IPR036864">
    <property type="entry name" value="Zn2-C6_fun-type_DNA-bd_sf"/>
</dbReference>
<dbReference type="Gene3D" id="4.10.240.10">
    <property type="entry name" value="Zn(2)-C6 fungal-type DNA-binding domain"/>
    <property type="match status" value="1"/>
</dbReference>
<dbReference type="PROSITE" id="PS00463">
    <property type="entry name" value="ZN2_CY6_FUNGAL_1"/>
    <property type="match status" value="1"/>
</dbReference>
<dbReference type="SMART" id="SM00066">
    <property type="entry name" value="GAL4"/>
    <property type="match status" value="1"/>
</dbReference>
<dbReference type="eggNOG" id="ENOG502SHVN">
    <property type="taxonomic scope" value="Eukaryota"/>
</dbReference>
<dbReference type="GO" id="GO:0000981">
    <property type="term" value="F:DNA-binding transcription factor activity, RNA polymerase II-specific"/>
    <property type="evidence" value="ECO:0007669"/>
    <property type="project" value="InterPro"/>
</dbReference>
<evidence type="ECO:0000313" key="5">
    <source>
        <dbReference type="Proteomes" id="UP000007115"/>
    </source>
</evidence>
<proteinExistence type="predicted"/>
<dbReference type="InterPro" id="IPR001138">
    <property type="entry name" value="Zn2Cys6_DnaBD"/>
</dbReference>
<comment type="caution">
    <text evidence="4">The sequence shown here is derived from an EMBL/GenBank/DDBJ whole genome shotgun (WGS) entry which is preliminary data.</text>
</comment>
<dbReference type="PRINTS" id="PR00755">
    <property type="entry name" value="AFLATOXINBRP"/>
</dbReference>
<keyword evidence="1" id="KW-0539">Nucleus</keyword>
<dbReference type="PROSITE" id="PS50048">
    <property type="entry name" value="ZN2_CY6_FUNGAL_2"/>
    <property type="match status" value="1"/>
</dbReference>
<dbReference type="PANTHER" id="PTHR47657">
    <property type="entry name" value="STEROL REGULATORY ELEMENT-BINDING PROTEIN ECM22"/>
    <property type="match status" value="1"/>
</dbReference>
<dbReference type="InterPro" id="IPR052400">
    <property type="entry name" value="Zn2-C6_fungal_TF"/>
</dbReference>
<dbReference type="GO" id="GO:0008270">
    <property type="term" value="F:zinc ion binding"/>
    <property type="evidence" value="ECO:0007669"/>
    <property type="project" value="InterPro"/>
</dbReference>
<dbReference type="HOGENOM" id="CLU_031993_0_0_1"/>
<feature type="domain" description="Zn(2)-C6 fungal-type" evidence="3">
    <location>
        <begin position="24"/>
        <end position="54"/>
    </location>
</feature>
<protein>
    <recommendedName>
        <fullName evidence="3">Zn(2)-C6 fungal-type domain-containing protein</fullName>
    </recommendedName>
</protein>
<evidence type="ECO:0000256" key="2">
    <source>
        <dbReference type="SAM" id="MobiDB-lite"/>
    </source>
</evidence>
<dbReference type="OrthoDB" id="5295362at2759"/>
<dbReference type="SUPFAM" id="SSF57701">
    <property type="entry name" value="Zn2/Cys6 DNA-binding domain"/>
    <property type="match status" value="1"/>
</dbReference>
<dbReference type="STRING" id="413071.G9N5M5"/>
<organism evidence="4 5">
    <name type="scientific">Hypocrea virens (strain Gv29-8 / FGSC 10586)</name>
    <name type="common">Gliocladium virens</name>
    <name type="synonym">Trichoderma virens</name>
    <dbReference type="NCBI Taxonomy" id="413071"/>
    <lineage>
        <taxon>Eukaryota</taxon>
        <taxon>Fungi</taxon>
        <taxon>Dikarya</taxon>
        <taxon>Ascomycota</taxon>
        <taxon>Pezizomycotina</taxon>
        <taxon>Sordariomycetes</taxon>
        <taxon>Hypocreomycetidae</taxon>
        <taxon>Hypocreales</taxon>
        <taxon>Hypocreaceae</taxon>
        <taxon>Trichoderma</taxon>
    </lineage>
</organism>
<name>G9N5M5_HYPVG</name>
<dbReference type="InParanoid" id="G9N5M5"/>
<dbReference type="RefSeq" id="XP_013952265.1">
    <property type="nucleotide sequence ID" value="XM_014096790.1"/>
</dbReference>
<keyword evidence="5" id="KW-1185">Reference proteome</keyword>
<evidence type="ECO:0000313" key="4">
    <source>
        <dbReference type="EMBL" id="EHK18067.1"/>
    </source>
</evidence>
<dbReference type="EMBL" id="ABDF02000087">
    <property type="protein sequence ID" value="EHK18067.1"/>
    <property type="molecule type" value="Genomic_DNA"/>
</dbReference>
<gene>
    <name evidence="4" type="ORF">TRIVIDRAFT_194516</name>
</gene>
<dbReference type="Pfam" id="PF00172">
    <property type="entry name" value="Zn_clus"/>
    <property type="match status" value="1"/>
</dbReference>
<dbReference type="GeneID" id="25789839"/>
<sequence length="576" mass="63650">MSAVLIHPGKEFKQRRSHEKSRKGCIRCKKQRKKCDEARPTCSRCQKRNHCCQYTVPDERYASESIHPSPGQASESIHLSPGQDDMIPEIPDLGYLDFAEASPSSSEAQSEDIRSGDSSIIRAVPYDPSVAPEGPQASFSLNSEELELLSHYITHTSRIIPFNAEELHALHVGIPNLAFGSRPVMGSILALSAVCKCYDIVRHSPAPLERIEDIKRLLFLADEHHRSSLGQIQAAIYGDHVDTVLANAALMVLYALSGHCVRVLLAKKAMRGGRTLSNEILPLQSQWITSIRAAYVAYVGLQNSASQDLIDDLSSPPAATSDDAVLHKTTLLGDDLYTPEDGPSEGTRNLLLPIVSATYRTALEKLNAQARIVWIDQCDSNFQAPKVVDSGLQACLTSLELLEELFNKVFASHQPSPEPSQSEFASSAFHLGKLERASPWLRKYLANVTSAIPSKLWRRTITAFLNHVPLEYLQLVQSALDHMPVAVNQADSTSTDKSALLGTTQQLAINIFAHWLVLVMLLDGVWWIGGIGQWELGRILSFTEAQGWITEYRGTGETWWPESMFAVQKAIAEPIE</sequence>
<feature type="region of interest" description="Disordered" evidence="2">
    <location>
        <begin position="63"/>
        <end position="84"/>
    </location>
</feature>
<reference evidence="4 5" key="1">
    <citation type="journal article" date="2011" name="Genome Biol.">
        <title>Comparative genome sequence analysis underscores mycoparasitism as the ancestral life style of Trichoderma.</title>
        <authorList>
            <person name="Kubicek C.P."/>
            <person name="Herrera-Estrella A."/>
            <person name="Seidl-Seiboth V."/>
            <person name="Martinez D.A."/>
            <person name="Druzhinina I.S."/>
            <person name="Thon M."/>
            <person name="Zeilinger S."/>
            <person name="Casas-Flores S."/>
            <person name="Horwitz B.A."/>
            <person name="Mukherjee P.K."/>
            <person name="Mukherjee M."/>
            <person name="Kredics L."/>
            <person name="Alcaraz L.D."/>
            <person name="Aerts A."/>
            <person name="Antal Z."/>
            <person name="Atanasova L."/>
            <person name="Cervantes-Badillo M.G."/>
            <person name="Challacombe J."/>
            <person name="Chertkov O."/>
            <person name="McCluskey K."/>
            <person name="Coulpier F."/>
            <person name="Deshpande N."/>
            <person name="von Doehren H."/>
            <person name="Ebbole D.J."/>
            <person name="Esquivel-Naranjo E.U."/>
            <person name="Fekete E."/>
            <person name="Flipphi M."/>
            <person name="Glaser F."/>
            <person name="Gomez-Rodriguez E.Y."/>
            <person name="Gruber S."/>
            <person name="Han C."/>
            <person name="Henrissat B."/>
            <person name="Hermosa R."/>
            <person name="Hernandez-Onate M."/>
            <person name="Karaffa L."/>
            <person name="Kosti I."/>
            <person name="Le Crom S."/>
            <person name="Lindquist E."/>
            <person name="Lucas S."/>
            <person name="Luebeck M."/>
            <person name="Luebeck P.S."/>
            <person name="Margeot A."/>
            <person name="Metz B."/>
            <person name="Misra M."/>
            <person name="Nevalainen H."/>
            <person name="Omann M."/>
            <person name="Packer N."/>
            <person name="Perrone G."/>
            <person name="Uresti-Rivera E.E."/>
            <person name="Salamov A."/>
            <person name="Schmoll M."/>
            <person name="Seiboth B."/>
            <person name="Shapiro H."/>
            <person name="Sukno S."/>
            <person name="Tamayo-Ramos J.A."/>
            <person name="Tisch D."/>
            <person name="Wiest A."/>
            <person name="Wilkinson H.H."/>
            <person name="Zhang M."/>
            <person name="Coutinho P.M."/>
            <person name="Kenerley C.M."/>
            <person name="Monte E."/>
            <person name="Baker S.E."/>
            <person name="Grigoriev I.V."/>
        </authorList>
    </citation>
    <scope>NUCLEOTIDE SEQUENCE [LARGE SCALE GENOMIC DNA]</scope>
    <source>
        <strain evidence="5">Gv29-8 / FGSC 10586</strain>
    </source>
</reference>
<accession>G9N5M5</accession>
<dbReference type="CDD" id="cd00067">
    <property type="entry name" value="GAL4"/>
    <property type="match status" value="1"/>
</dbReference>
<dbReference type="OMA" id="PWVARYM"/>
<dbReference type="VEuPathDB" id="FungiDB:TRIVIDRAFT_194516"/>
<dbReference type="AlphaFoldDB" id="G9N5M5"/>